<evidence type="ECO:0000256" key="4">
    <source>
        <dbReference type="ARBA" id="ARBA00040379"/>
    </source>
</evidence>
<organism evidence="8 9">
    <name type="scientific">Chania multitudinisentens RB-25</name>
    <dbReference type="NCBI Taxonomy" id="1441930"/>
    <lineage>
        <taxon>Bacteria</taxon>
        <taxon>Pseudomonadati</taxon>
        <taxon>Pseudomonadota</taxon>
        <taxon>Gammaproteobacteria</taxon>
        <taxon>Enterobacterales</taxon>
        <taxon>Yersiniaceae</taxon>
        <taxon>Chania</taxon>
    </lineage>
</organism>
<proteinExistence type="predicted"/>
<dbReference type="Gene3D" id="1.10.10.10">
    <property type="entry name" value="Winged helix-like DNA-binding domain superfamily/Winged helix DNA-binding domain"/>
    <property type="match status" value="1"/>
</dbReference>
<keyword evidence="9" id="KW-1185">Reference proteome</keyword>
<dbReference type="InterPro" id="IPR036388">
    <property type="entry name" value="WH-like_DNA-bd_sf"/>
</dbReference>
<dbReference type="PROSITE" id="PS51078">
    <property type="entry name" value="ICLR_ED"/>
    <property type="match status" value="1"/>
</dbReference>
<dbReference type="PROSITE" id="PS51077">
    <property type="entry name" value="HTH_ICLR"/>
    <property type="match status" value="1"/>
</dbReference>
<reference evidence="8 9" key="1">
    <citation type="submission" date="2014-01" db="EMBL/GenBank/DDBJ databases">
        <title>Isolation of Serratia multitudinisentens RB-25 from Ex-Landfill site.</title>
        <authorList>
            <person name="Robson E.H.J."/>
        </authorList>
    </citation>
    <scope>NUCLEOTIDE SEQUENCE [LARGE SCALE GENOMIC DNA]</scope>
    <source>
        <strain evidence="8 9">RB-25</strain>
    </source>
</reference>
<sequence>MKNIHMPTARVLNIIEVVSSMDEGINLTQLSSKTGINKGTIHPILKTLVEYSYINFDKSKNLYYLGISCSILSRSFFEKSFWLQVINEEMKSIVSLCNEVCQMGILDGDEVLYIDKVQSDQAVQLVSKIGTRLPATLSALGKIMLCEFTDEYINELYPNGLIALTPYSTFDIKKLRAQFEEIKERGFSVDNREINEETVCYAVSLKQRGKTIAAISVSIPYFRADDEKVKQVINVLVSAKERIESALDNLQDVKLNSRGA</sequence>
<dbReference type="eggNOG" id="COG1414">
    <property type="taxonomic scope" value="Bacteria"/>
</dbReference>
<keyword evidence="2" id="KW-0238">DNA-binding</keyword>
<dbReference type="SUPFAM" id="SSF55781">
    <property type="entry name" value="GAF domain-like"/>
    <property type="match status" value="1"/>
</dbReference>
<dbReference type="GO" id="GO:0003700">
    <property type="term" value="F:DNA-binding transcription factor activity"/>
    <property type="evidence" value="ECO:0007669"/>
    <property type="project" value="TreeGrafter"/>
</dbReference>
<dbReference type="KEGG" id="sfo:Z042_19345"/>
<dbReference type="InterPro" id="IPR005471">
    <property type="entry name" value="Tscrpt_reg_IclR_N"/>
</dbReference>
<evidence type="ECO:0000256" key="3">
    <source>
        <dbReference type="ARBA" id="ARBA00023163"/>
    </source>
</evidence>
<dbReference type="InterPro" id="IPR029016">
    <property type="entry name" value="GAF-like_dom_sf"/>
</dbReference>
<dbReference type="STRING" id="1441930.Z042_19345"/>
<dbReference type="PANTHER" id="PTHR30136">
    <property type="entry name" value="HELIX-TURN-HELIX TRANSCRIPTIONAL REGULATOR, ICLR FAMILY"/>
    <property type="match status" value="1"/>
</dbReference>
<reference evidence="8 9" key="2">
    <citation type="submission" date="2015-03" db="EMBL/GenBank/DDBJ databases">
        <authorList>
            <person name="Chan K.-G."/>
        </authorList>
    </citation>
    <scope>NUCLEOTIDE SEQUENCE [LARGE SCALE GENOMIC DNA]</scope>
    <source>
        <strain evidence="8 9">RB-25</strain>
    </source>
</reference>
<dbReference type="EMBL" id="CP007044">
    <property type="protein sequence ID" value="AHG21522.1"/>
    <property type="molecule type" value="Genomic_DNA"/>
</dbReference>
<dbReference type="InterPro" id="IPR050707">
    <property type="entry name" value="HTH_MetabolicPath_Reg"/>
</dbReference>
<name>W0LGX3_9GAMM</name>
<dbReference type="SUPFAM" id="SSF46785">
    <property type="entry name" value="Winged helix' DNA-binding domain"/>
    <property type="match status" value="1"/>
</dbReference>
<protein>
    <recommendedName>
        <fullName evidence="4">HTH-type transcriptional repressor AllR</fullName>
    </recommendedName>
    <alternativeName>
        <fullName evidence="5">Negative regulator of allantoin and glyoxylate utilization operons</fullName>
    </alternativeName>
</protein>
<dbReference type="OrthoDB" id="9807558at2"/>
<feature type="domain" description="HTH iclR-type" evidence="6">
    <location>
        <begin position="5"/>
        <end position="67"/>
    </location>
</feature>
<dbReference type="AlphaFoldDB" id="W0LGX3"/>
<evidence type="ECO:0000256" key="1">
    <source>
        <dbReference type="ARBA" id="ARBA00023015"/>
    </source>
</evidence>
<evidence type="ECO:0000313" key="9">
    <source>
        <dbReference type="Proteomes" id="UP000019030"/>
    </source>
</evidence>
<dbReference type="Proteomes" id="UP000019030">
    <property type="component" value="Chromosome"/>
</dbReference>
<dbReference type="PATRIC" id="fig|1441930.4.peg.3823"/>
<keyword evidence="1" id="KW-0805">Transcription regulation</keyword>
<gene>
    <name evidence="8" type="ORF">Z042_19345</name>
</gene>
<evidence type="ECO:0000259" key="6">
    <source>
        <dbReference type="PROSITE" id="PS51077"/>
    </source>
</evidence>
<dbReference type="InterPro" id="IPR014757">
    <property type="entry name" value="Tscrpt_reg_IclR_C"/>
</dbReference>
<dbReference type="RefSeq" id="WP_024911446.1">
    <property type="nucleotide sequence ID" value="NZ_CP007044.2"/>
</dbReference>
<dbReference type="PANTHER" id="PTHR30136:SF24">
    <property type="entry name" value="HTH-TYPE TRANSCRIPTIONAL REPRESSOR ALLR"/>
    <property type="match status" value="1"/>
</dbReference>
<dbReference type="HOGENOM" id="CLU_062618_6_3_6"/>
<keyword evidence="3" id="KW-0804">Transcription</keyword>
<evidence type="ECO:0000256" key="5">
    <source>
        <dbReference type="ARBA" id="ARBA00042627"/>
    </source>
</evidence>
<evidence type="ECO:0000259" key="7">
    <source>
        <dbReference type="PROSITE" id="PS51078"/>
    </source>
</evidence>
<evidence type="ECO:0000256" key="2">
    <source>
        <dbReference type="ARBA" id="ARBA00023125"/>
    </source>
</evidence>
<dbReference type="InterPro" id="IPR036390">
    <property type="entry name" value="WH_DNA-bd_sf"/>
</dbReference>
<dbReference type="Pfam" id="PF01614">
    <property type="entry name" value="IclR_C"/>
    <property type="match status" value="1"/>
</dbReference>
<feature type="domain" description="IclR-ED" evidence="7">
    <location>
        <begin position="68"/>
        <end position="249"/>
    </location>
</feature>
<dbReference type="GO" id="GO:0003677">
    <property type="term" value="F:DNA binding"/>
    <property type="evidence" value="ECO:0007669"/>
    <property type="project" value="UniProtKB-KW"/>
</dbReference>
<accession>W0LGX3</accession>
<dbReference type="Gene3D" id="3.30.450.40">
    <property type="match status" value="1"/>
</dbReference>
<dbReference type="Pfam" id="PF09339">
    <property type="entry name" value="HTH_IclR"/>
    <property type="match status" value="1"/>
</dbReference>
<dbReference type="GO" id="GO:0045892">
    <property type="term" value="P:negative regulation of DNA-templated transcription"/>
    <property type="evidence" value="ECO:0007669"/>
    <property type="project" value="TreeGrafter"/>
</dbReference>
<evidence type="ECO:0000313" key="8">
    <source>
        <dbReference type="EMBL" id="AHG21522.1"/>
    </source>
</evidence>